<organism evidence="5 6">
    <name type="scientific">Roseibium porphyridii</name>
    <dbReference type="NCBI Taxonomy" id="2866279"/>
    <lineage>
        <taxon>Bacteria</taxon>
        <taxon>Pseudomonadati</taxon>
        <taxon>Pseudomonadota</taxon>
        <taxon>Alphaproteobacteria</taxon>
        <taxon>Hyphomicrobiales</taxon>
        <taxon>Stappiaceae</taxon>
        <taxon>Roseibium</taxon>
    </lineage>
</organism>
<keyword evidence="3" id="KW-0804">Transcription</keyword>
<dbReference type="Proteomes" id="UP001209803">
    <property type="component" value="Chromosome"/>
</dbReference>
<dbReference type="SUPFAM" id="SSF46785">
    <property type="entry name" value="Winged helix' DNA-binding domain"/>
    <property type="match status" value="1"/>
</dbReference>
<keyword evidence="2" id="KW-0238">DNA-binding</keyword>
<protein>
    <submittedName>
        <fullName evidence="5">Helix-turn-helix domain-containing protein</fullName>
    </submittedName>
</protein>
<dbReference type="PROSITE" id="PS51118">
    <property type="entry name" value="HTH_HXLR"/>
    <property type="match status" value="1"/>
</dbReference>
<keyword evidence="6" id="KW-1185">Reference proteome</keyword>
<dbReference type="Pfam" id="PF01638">
    <property type="entry name" value="HxlR"/>
    <property type="match status" value="1"/>
</dbReference>
<gene>
    <name evidence="5" type="ORF">K1718_26920</name>
</gene>
<dbReference type="EMBL" id="CP120863">
    <property type="protein sequence ID" value="WFE89742.1"/>
    <property type="molecule type" value="Genomic_DNA"/>
</dbReference>
<dbReference type="PANTHER" id="PTHR33204">
    <property type="entry name" value="TRANSCRIPTIONAL REGULATOR, MARR FAMILY"/>
    <property type="match status" value="1"/>
</dbReference>
<dbReference type="RefSeq" id="WP_265680215.1">
    <property type="nucleotide sequence ID" value="NZ_CP120863.1"/>
</dbReference>
<dbReference type="InterPro" id="IPR036390">
    <property type="entry name" value="WH_DNA-bd_sf"/>
</dbReference>
<evidence type="ECO:0000313" key="6">
    <source>
        <dbReference type="Proteomes" id="UP001209803"/>
    </source>
</evidence>
<evidence type="ECO:0000259" key="4">
    <source>
        <dbReference type="PROSITE" id="PS51118"/>
    </source>
</evidence>
<reference evidence="5 6" key="1">
    <citation type="submission" date="2023-03" db="EMBL/GenBank/DDBJ databases">
        <title>Roseibium porphyridii sp. nov. and Roseibium rhodosorbium sp. nov. isolated from marine algae, Porphyridium cruentum and Rhodosorus marinus, respectively.</title>
        <authorList>
            <person name="Lee M.W."/>
            <person name="Choi B.J."/>
            <person name="Lee J.K."/>
            <person name="Choi D.G."/>
            <person name="Baek J.H."/>
            <person name="Bayburt H."/>
            <person name="Kim J.M."/>
            <person name="Han D.M."/>
            <person name="Kim K.H."/>
            <person name="Jeon C.O."/>
        </authorList>
    </citation>
    <scope>NUCLEOTIDE SEQUENCE [LARGE SCALE GENOMIC DNA]</scope>
    <source>
        <strain evidence="5 6">KMA01</strain>
    </source>
</reference>
<name>A0ABY8F2M7_9HYPH</name>
<accession>A0ABY8F2M7</accession>
<dbReference type="PANTHER" id="PTHR33204:SF29">
    <property type="entry name" value="TRANSCRIPTIONAL REGULATOR"/>
    <property type="match status" value="1"/>
</dbReference>
<dbReference type="InterPro" id="IPR036388">
    <property type="entry name" value="WH-like_DNA-bd_sf"/>
</dbReference>
<evidence type="ECO:0000256" key="3">
    <source>
        <dbReference type="ARBA" id="ARBA00023163"/>
    </source>
</evidence>
<keyword evidence="1" id="KW-0805">Transcription regulation</keyword>
<dbReference type="InterPro" id="IPR002577">
    <property type="entry name" value="HTH_HxlR"/>
</dbReference>
<evidence type="ECO:0000256" key="2">
    <source>
        <dbReference type="ARBA" id="ARBA00023125"/>
    </source>
</evidence>
<feature type="domain" description="HTH hxlR-type" evidence="4">
    <location>
        <begin position="14"/>
        <end position="110"/>
    </location>
</feature>
<evidence type="ECO:0000256" key="1">
    <source>
        <dbReference type="ARBA" id="ARBA00023015"/>
    </source>
</evidence>
<evidence type="ECO:0000313" key="5">
    <source>
        <dbReference type="EMBL" id="WFE89742.1"/>
    </source>
</evidence>
<dbReference type="Gene3D" id="1.10.10.10">
    <property type="entry name" value="Winged helix-like DNA-binding domain superfamily/Winged helix DNA-binding domain"/>
    <property type="match status" value="1"/>
</dbReference>
<proteinExistence type="predicted"/>
<sequence length="110" mass="12056">MKIIPMAPDPQSGCPVTYCLSKIGGKWKPVILFCIFNGINRFGAMQRAVPNITKQMLTKQLRELESDGMISRTVFPEVPPRVDYALTDLGTSVLPVVEAMKSWGEANGAS</sequence>